<accession>A0A543KED4</accession>
<dbReference type="OrthoDB" id="9798071at2"/>
<evidence type="ECO:0000313" key="2">
    <source>
        <dbReference type="EMBL" id="TQM93432.1"/>
    </source>
</evidence>
<feature type="region of interest" description="Disordered" evidence="1">
    <location>
        <begin position="42"/>
        <end position="128"/>
    </location>
</feature>
<dbReference type="Pfam" id="PF07750">
    <property type="entry name" value="GcrA"/>
    <property type="match status" value="1"/>
</dbReference>
<gene>
    <name evidence="2" type="ORF">BD293_2067</name>
</gene>
<organism evidence="2 3">
    <name type="scientific">Roseinatronobacter monicus</name>
    <dbReference type="NCBI Taxonomy" id="393481"/>
    <lineage>
        <taxon>Bacteria</taxon>
        <taxon>Pseudomonadati</taxon>
        <taxon>Pseudomonadota</taxon>
        <taxon>Alphaproteobacteria</taxon>
        <taxon>Rhodobacterales</taxon>
        <taxon>Paracoccaceae</taxon>
        <taxon>Roseinatronobacter</taxon>
    </lineage>
</organism>
<feature type="compositionally biased region" description="Low complexity" evidence="1">
    <location>
        <begin position="85"/>
        <end position="98"/>
    </location>
</feature>
<feature type="compositionally biased region" description="Pro residues" evidence="1">
    <location>
        <begin position="74"/>
        <end position="84"/>
    </location>
</feature>
<dbReference type="Proteomes" id="UP000320582">
    <property type="component" value="Unassembled WGS sequence"/>
</dbReference>
<feature type="compositionally biased region" description="Acidic residues" evidence="1">
    <location>
        <begin position="118"/>
        <end position="128"/>
    </location>
</feature>
<dbReference type="Gene3D" id="1.10.10.60">
    <property type="entry name" value="Homeodomain-like"/>
    <property type="match status" value="1"/>
</dbReference>
<dbReference type="AlphaFoldDB" id="A0A543KED4"/>
<name>A0A543KED4_9RHOB</name>
<protein>
    <submittedName>
        <fullName evidence="2">GcrA cell cycle regulator</fullName>
    </submittedName>
</protein>
<reference evidence="2 3" key="1">
    <citation type="submission" date="2019-06" db="EMBL/GenBank/DDBJ databases">
        <title>Genomic Encyclopedia of Archaeal and Bacterial Type Strains, Phase II (KMG-II): from individual species to whole genera.</title>
        <authorList>
            <person name="Goeker M."/>
        </authorList>
    </citation>
    <scope>NUCLEOTIDE SEQUENCE [LARGE SCALE GENOMIC DNA]</scope>
    <source>
        <strain evidence="2 3">DSM 18423</strain>
    </source>
</reference>
<comment type="caution">
    <text evidence="2">The sequence shown here is derived from an EMBL/GenBank/DDBJ whole genome shotgun (WGS) entry which is preliminary data.</text>
</comment>
<dbReference type="EMBL" id="VFPT01000001">
    <property type="protein sequence ID" value="TQM93432.1"/>
    <property type="molecule type" value="Genomic_DNA"/>
</dbReference>
<dbReference type="RefSeq" id="WP_142081347.1">
    <property type="nucleotide sequence ID" value="NZ_VFPT01000001.1"/>
</dbReference>
<keyword evidence="3" id="KW-1185">Reference proteome</keyword>
<evidence type="ECO:0000313" key="3">
    <source>
        <dbReference type="Proteomes" id="UP000320582"/>
    </source>
</evidence>
<dbReference type="InterPro" id="IPR011681">
    <property type="entry name" value="GcrA"/>
</dbReference>
<proteinExistence type="predicted"/>
<evidence type="ECO:0000256" key="1">
    <source>
        <dbReference type="SAM" id="MobiDB-lite"/>
    </source>
</evidence>
<sequence>MSWTDERVELLKKMWNEGHSASQIAKELGGVTRNAVIGKVHRLGLSNRNAPEAEPKADTKPEVKAEPKVIVDPTPTPAPTPPKAAPSAAAPKPASETPVVDLAQAKAERAAAAKAPEVEDPEDANDEPEVYTPRAIIPAGQPLPPQPSANEIDPAALATVREVEKTARKLTLLELTERTCKWPIGDPATEDFWFCGLPVKPGKPYCEAHVSVAFQPMSSRRDRKR</sequence>
<feature type="compositionally biased region" description="Basic and acidic residues" evidence="1">
    <location>
        <begin position="51"/>
        <end position="69"/>
    </location>
</feature>